<evidence type="ECO:0000313" key="2">
    <source>
        <dbReference type="Proteomes" id="UP000254866"/>
    </source>
</evidence>
<dbReference type="InterPro" id="IPR011009">
    <property type="entry name" value="Kinase-like_dom_sf"/>
</dbReference>
<dbReference type="PANTHER" id="PTHR21310">
    <property type="entry name" value="AMINOGLYCOSIDE PHOSPHOTRANSFERASE-RELATED-RELATED"/>
    <property type="match status" value="1"/>
</dbReference>
<accession>A0A370TJ15</accession>
<dbReference type="EMBL" id="NPIC01000006">
    <property type="protein sequence ID" value="RDL35338.1"/>
    <property type="molecule type" value="Genomic_DNA"/>
</dbReference>
<dbReference type="AlphaFoldDB" id="A0A370TJ15"/>
<dbReference type="SUPFAM" id="SSF56112">
    <property type="entry name" value="Protein kinase-like (PK-like)"/>
    <property type="match status" value="1"/>
</dbReference>
<gene>
    <name evidence="1" type="ORF">BP5553_07269</name>
</gene>
<organism evidence="1 2">
    <name type="scientific">Venustampulla echinocandica</name>
    <dbReference type="NCBI Taxonomy" id="2656787"/>
    <lineage>
        <taxon>Eukaryota</taxon>
        <taxon>Fungi</taxon>
        <taxon>Dikarya</taxon>
        <taxon>Ascomycota</taxon>
        <taxon>Pezizomycotina</taxon>
        <taxon>Leotiomycetes</taxon>
        <taxon>Helotiales</taxon>
        <taxon>Pleuroascaceae</taxon>
        <taxon>Venustampulla</taxon>
    </lineage>
</organism>
<dbReference type="GO" id="GO:0016301">
    <property type="term" value="F:kinase activity"/>
    <property type="evidence" value="ECO:0007669"/>
    <property type="project" value="UniProtKB-KW"/>
</dbReference>
<protein>
    <submittedName>
        <fullName evidence="1">Kinase-like protein</fullName>
    </submittedName>
</protein>
<evidence type="ECO:0000313" key="1">
    <source>
        <dbReference type="EMBL" id="RDL35338.1"/>
    </source>
</evidence>
<keyword evidence="1" id="KW-0418">Kinase</keyword>
<sequence>MDYMEGERLDKVCNGLPEEEKLDLVDLKGEYIGSLDRGTAIYGRRFNLEGGPFDMEVEFIHFLLSDTLRVAPQILRDIASCSLRTDHKAVFTLGDFALRNINAKDGQVMGLLGWENSGWYPEYWEYVRTLNGSDHRLSWYNYAGQIFPNCYEAEYINDRFLGSLLRH</sequence>
<name>A0A370TJ15_9HELO</name>
<dbReference type="STRING" id="2656787.A0A370TJ15"/>
<keyword evidence="1" id="KW-0808">Transferase</keyword>
<dbReference type="OrthoDB" id="2906425at2759"/>
<dbReference type="InterPro" id="IPR051678">
    <property type="entry name" value="AGP_Transferase"/>
</dbReference>
<keyword evidence="2" id="KW-1185">Reference proteome</keyword>
<dbReference type="GeneID" id="43600118"/>
<comment type="caution">
    <text evidence="1">The sequence shown here is derived from an EMBL/GenBank/DDBJ whole genome shotgun (WGS) entry which is preliminary data.</text>
</comment>
<proteinExistence type="predicted"/>
<dbReference type="PANTHER" id="PTHR21310:SF58">
    <property type="entry name" value="AMINOGLYCOSIDE PHOSPHOTRANSFERASE DOMAIN-CONTAINING PROTEIN"/>
    <property type="match status" value="1"/>
</dbReference>
<dbReference type="Proteomes" id="UP000254866">
    <property type="component" value="Unassembled WGS sequence"/>
</dbReference>
<dbReference type="RefSeq" id="XP_031868161.1">
    <property type="nucleotide sequence ID" value="XM_032015892.1"/>
</dbReference>
<reference evidence="1 2" key="1">
    <citation type="journal article" date="2018" name="IMA Fungus">
        <title>IMA Genome-F 9: Draft genome sequence of Annulohypoxylon stygium, Aspergillus mulundensis, Berkeleyomyces basicola (syn. Thielaviopsis basicola), Ceratocystis smalleyi, two Cercospora beticola strains, Coleophoma cylindrospora, Fusarium fracticaudum, Phialophora cf. hyalina, and Morchella septimelata.</title>
        <authorList>
            <person name="Wingfield B.D."/>
            <person name="Bills G.F."/>
            <person name="Dong Y."/>
            <person name="Huang W."/>
            <person name="Nel W.J."/>
            <person name="Swalarsk-Parry B.S."/>
            <person name="Vaghefi N."/>
            <person name="Wilken P.M."/>
            <person name="An Z."/>
            <person name="de Beer Z.W."/>
            <person name="De Vos L."/>
            <person name="Chen L."/>
            <person name="Duong T.A."/>
            <person name="Gao Y."/>
            <person name="Hammerbacher A."/>
            <person name="Kikkert J.R."/>
            <person name="Li Y."/>
            <person name="Li H."/>
            <person name="Li K."/>
            <person name="Li Q."/>
            <person name="Liu X."/>
            <person name="Ma X."/>
            <person name="Naidoo K."/>
            <person name="Pethybridge S.J."/>
            <person name="Sun J."/>
            <person name="Steenkamp E.T."/>
            <person name="van der Nest M.A."/>
            <person name="van Wyk S."/>
            <person name="Wingfield M.J."/>
            <person name="Xiong C."/>
            <person name="Yue Q."/>
            <person name="Zhang X."/>
        </authorList>
    </citation>
    <scope>NUCLEOTIDE SEQUENCE [LARGE SCALE GENOMIC DNA]</scope>
    <source>
        <strain evidence="1 2">BP 5553</strain>
    </source>
</reference>